<dbReference type="GO" id="GO:0036396">
    <property type="term" value="C:RNA N6-methyladenosine methyltransferase complex"/>
    <property type="evidence" value="ECO:0007669"/>
    <property type="project" value="TreeGrafter"/>
</dbReference>
<accession>A0A8S1RDF2</accession>
<evidence type="ECO:0000313" key="8">
    <source>
        <dbReference type="Proteomes" id="UP000692954"/>
    </source>
</evidence>
<reference evidence="7" key="1">
    <citation type="submission" date="2021-01" db="EMBL/GenBank/DDBJ databases">
        <authorList>
            <consortium name="Genoscope - CEA"/>
            <person name="William W."/>
        </authorList>
    </citation>
    <scope>NUCLEOTIDE SEQUENCE</scope>
</reference>
<evidence type="ECO:0000256" key="3">
    <source>
        <dbReference type="ARBA" id="ARBA00022664"/>
    </source>
</evidence>
<evidence type="ECO:0000256" key="5">
    <source>
        <dbReference type="ARBA" id="ARBA00023242"/>
    </source>
</evidence>
<evidence type="ECO:0000259" key="6">
    <source>
        <dbReference type="Pfam" id="PF15912"/>
    </source>
</evidence>
<dbReference type="GO" id="GO:0005634">
    <property type="term" value="C:nucleus"/>
    <property type="evidence" value="ECO:0007669"/>
    <property type="project" value="UniProtKB-SubCell"/>
</dbReference>
<keyword evidence="8" id="KW-1185">Reference proteome</keyword>
<evidence type="ECO:0000256" key="1">
    <source>
        <dbReference type="ARBA" id="ARBA00004123"/>
    </source>
</evidence>
<name>A0A8S1RDF2_9CILI</name>
<dbReference type="GO" id="GO:0006397">
    <property type="term" value="P:mRNA processing"/>
    <property type="evidence" value="ECO:0007669"/>
    <property type="project" value="UniProtKB-KW"/>
</dbReference>
<dbReference type="PANTHER" id="PTHR23185:SF0">
    <property type="entry name" value="PROTEIN VIRILIZER HOMOLOG"/>
    <property type="match status" value="1"/>
</dbReference>
<sequence length="181" mass="20970">MSYPMDHFVQLLYFDNLEHLESGSNTTRSKVKEVKVCDEIIFQSLVKVSLIRIVKPGYNVHQSLKKLITITQSEEPIRNLEIFAKSYQINKPSSRYQLLFGSPEISSNNCDILITLDQPYITDFIVFRGQYKRLTICMYGEIMSGHSIQCYNPSYGKNIGLQELNDVIDTRIQRVRTITCF</sequence>
<comment type="caution">
    <text evidence="7">The sequence shown here is derived from an EMBL/GenBank/DDBJ whole genome shotgun (WGS) entry which is preliminary data.</text>
</comment>
<dbReference type="PANTHER" id="PTHR23185">
    <property type="entry name" value="PROTEIN VIRILIZER HOMOLOG"/>
    <property type="match status" value="1"/>
</dbReference>
<keyword evidence="4" id="KW-0508">mRNA splicing</keyword>
<dbReference type="InterPro" id="IPR031801">
    <property type="entry name" value="VIR_N"/>
</dbReference>
<dbReference type="EMBL" id="CAJJDN010000166">
    <property type="protein sequence ID" value="CAD8126301.1"/>
    <property type="molecule type" value="Genomic_DNA"/>
</dbReference>
<dbReference type="InterPro" id="IPR026736">
    <property type="entry name" value="Virilizer"/>
</dbReference>
<evidence type="ECO:0000313" key="7">
    <source>
        <dbReference type="EMBL" id="CAD8126301.1"/>
    </source>
</evidence>
<protein>
    <recommendedName>
        <fullName evidence="6">Virilizer N-terminal domain-containing protein</fullName>
    </recommendedName>
</protein>
<comment type="subcellular location">
    <subcellularLocation>
        <location evidence="1">Nucleus</location>
    </subcellularLocation>
</comment>
<keyword evidence="3" id="KW-0507">mRNA processing</keyword>
<dbReference type="OrthoDB" id="297878at2759"/>
<dbReference type="GO" id="GO:0008380">
    <property type="term" value="P:RNA splicing"/>
    <property type="evidence" value="ECO:0007669"/>
    <property type="project" value="UniProtKB-KW"/>
</dbReference>
<feature type="domain" description="Virilizer N-terminal" evidence="6">
    <location>
        <begin position="11"/>
        <end position="147"/>
    </location>
</feature>
<dbReference type="AlphaFoldDB" id="A0A8S1RDF2"/>
<evidence type="ECO:0000256" key="4">
    <source>
        <dbReference type="ARBA" id="ARBA00023187"/>
    </source>
</evidence>
<gene>
    <name evidence="7" type="ORF">PSON_ATCC_30995.1.T1660079</name>
</gene>
<organism evidence="7 8">
    <name type="scientific">Paramecium sonneborni</name>
    <dbReference type="NCBI Taxonomy" id="65129"/>
    <lineage>
        <taxon>Eukaryota</taxon>
        <taxon>Sar</taxon>
        <taxon>Alveolata</taxon>
        <taxon>Ciliophora</taxon>
        <taxon>Intramacronucleata</taxon>
        <taxon>Oligohymenophorea</taxon>
        <taxon>Peniculida</taxon>
        <taxon>Parameciidae</taxon>
        <taxon>Paramecium</taxon>
    </lineage>
</organism>
<dbReference type="Proteomes" id="UP000692954">
    <property type="component" value="Unassembled WGS sequence"/>
</dbReference>
<comment type="similarity">
    <text evidence="2">Belongs to the vir family.</text>
</comment>
<keyword evidence="5" id="KW-0539">Nucleus</keyword>
<evidence type="ECO:0000256" key="2">
    <source>
        <dbReference type="ARBA" id="ARBA00008371"/>
    </source>
</evidence>
<dbReference type="Pfam" id="PF15912">
    <property type="entry name" value="VIR_N"/>
    <property type="match status" value="1"/>
</dbReference>
<dbReference type="GO" id="GO:0003723">
    <property type="term" value="F:RNA binding"/>
    <property type="evidence" value="ECO:0007669"/>
    <property type="project" value="TreeGrafter"/>
</dbReference>
<proteinExistence type="inferred from homology"/>